<evidence type="ECO:0000256" key="1">
    <source>
        <dbReference type="ARBA" id="ARBA00005417"/>
    </source>
</evidence>
<dbReference type="PANTHER" id="PTHR43776:SF7">
    <property type="entry name" value="D,D-DIPEPTIDE TRANSPORT ATP-BINDING PROTEIN DDPF-RELATED"/>
    <property type="match status" value="1"/>
</dbReference>
<keyword evidence="2" id="KW-0813">Transport</keyword>
<dbReference type="RefSeq" id="WP_269443214.1">
    <property type="nucleotide sequence ID" value="NZ_CP097463.1"/>
</dbReference>
<dbReference type="EMBL" id="CP097463">
    <property type="protein sequence ID" value="WAX56682.1"/>
    <property type="molecule type" value="Genomic_DNA"/>
</dbReference>
<evidence type="ECO:0000313" key="6">
    <source>
        <dbReference type="EMBL" id="WAX56682.1"/>
    </source>
</evidence>
<dbReference type="NCBIfam" id="NF008453">
    <property type="entry name" value="PRK11308.1"/>
    <property type="match status" value="2"/>
</dbReference>
<dbReference type="InterPro" id="IPR050319">
    <property type="entry name" value="ABC_transp_ATP-bind"/>
</dbReference>
<evidence type="ECO:0000259" key="5">
    <source>
        <dbReference type="PROSITE" id="PS50893"/>
    </source>
</evidence>
<organism evidence="6 7">
    <name type="scientific">Jatrophihabitans cynanchi</name>
    <dbReference type="NCBI Taxonomy" id="2944128"/>
    <lineage>
        <taxon>Bacteria</taxon>
        <taxon>Bacillati</taxon>
        <taxon>Actinomycetota</taxon>
        <taxon>Actinomycetes</taxon>
        <taxon>Jatrophihabitantales</taxon>
        <taxon>Jatrophihabitantaceae</taxon>
        <taxon>Jatrophihabitans</taxon>
    </lineage>
</organism>
<protein>
    <submittedName>
        <fullName evidence="6">ABC transporter ATP-binding protein</fullName>
    </submittedName>
</protein>
<dbReference type="GO" id="GO:0005524">
    <property type="term" value="F:ATP binding"/>
    <property type="evidence" value="ECO:0007669"/>
    <property type="project" value="UniProtKB-KW"/>
</dbReference>
<dbReference type="Pfam" id="PF00005">
    <property type="entry name" value="ABC_tran"/>
    <property type="match status" value="2"/>
</dbReference>
<dbReference type="Pfam" id="PF08352">
    <property type="entry name" value="oligo_HPY"/>
    <property type="match status" value="2"/>
</dbReference>
<gene>
    <name evidence="6" type="ORF">M6B22_19450</name>
</gene>
<dbReference type="InterPro" id="IPR017871">
    <property type="entry name" value="ABC_transporter-like_CS"/>
</dbReference>
<name>A0ABY7JVV0_9ACTN</name>
<dbReference type="PROSITE" id="PS50893">
    <property type="entry name" value="ABC_TRANSPORTER_2"/>
    <property type="match status" value="2"/>
</dbReference>
<feature type="domain" description="ABC transporter" evidence="5">
    <location>
        <begin position="291"/>
        <end position="534"/>
    </location>
</feature>
<dbReference type="NCBIfam" id="NF007739">
    <property type="entry name" value="PRK10419.1"/>
    <property type="match status" value="2"/>
</dbReference>
<dbReference type="InterPro" id="IPR013563">
    <property type="entry name" value="Oligopep_ABC_C"/>
</dbReference>
<dbReference type="SMART" id="SM00382">
    <property type="entry name" value="AAA"/>
    <property type="match status" value="2"/>
</dbReference>
<dbReference type="PANTHER" id="PTHR43776">
    <property type="entry name" value="TRANSPORT ATP-BINDING PROTEIN"/>
    <property type="match status" value="1"/>
</dbReference>
<dbReference type="SUPFAM" id="SSF52540">
    <property type="entry name" value="P-loop containing nucleoside triphosphate hydrolases"/>
    <property type="match status" value="2"/>
</dbReference>
<accession>A0ABY7JVV0</accession>
<evidence type="ECO:0000256" key="3">
    <source>
        <dbReference type="ARBA" id="ARBA00022741"/>
    </source>
</evidence>
<feature type="domain" description="ABC transporter" evidence="5">
    <location>
        <begin position="7"/>
        <end position="254"/>
    </location>
</feature>
<dbReference type="Proteomes" id="UP001164693">
    <property type="component" value="Chromosome"/>
</dbReference>
<sequence length="561" mass="60315">MPAAPVLAIEDLHVWFGTGSTETHTLKGISLAVAPGERVGLVGESGCGKTTTILAAMGLLPPSASVAGRILLGGEDLLARGERSVAAHRWTDLAMVFQGAMNAFNPVHTVGWQIAEALRIHRPAPREAITRRVHELLELVGIPAGRADAYPHEFSGGMRQRAVIAMALACEPKVLLADEPTTALDVVIQDQILALLTRLCDELALALILVTHDLGVVAQTCDRAAVMLDGEIVEHGPVLDLHRNPTHSYTKRLFEATPSLGDARPAAPAAAAPSALLEVDGLRVSYSGRRGMTDALLRRPGPEQVAVDGISLTVNRGELVALVGQSGCGKTSTVQAVLGMVPAAGGDIRLDGESTRDLDRSGLRQLRRRVQMIYQDPYESLDGRFRVRDTLEEPLRIHRAAAGREQRRAIVRGALERVGLTPAGRYLDRYPHELSGGQRQRVSIAACLVLQPELLLADEPVSMLDVSLRAGILDLLDELRTDSSLGILMITHDLSTAATYADRILVMHEGRIVEHGPAWQVVNEPVDGYTKMLLAAVPSPDPQVRPQRLALTGDVAERSQA</sequence>
<keyword evidence="3" id="KW-0547">Nucleotide-binding</keyword>
<proteinExistence type="inferred from homology"/>
<comment type="similarity">
    <text evidence="1">Belongs to the ABC transporter superfamily.</text>
</comment>
<reference evidence="6" key="1">
    <citation type="submission" date="2022-05" db="EMBL/GenBank/DDBJ databases">
        <title>Jatrophihabitans sp. SB3-54 whole genome sequence.</title>
        <authorList>
            <person name="Suh M.K."/>
            <person name="Eom M.K."/>
            <person name="Kim J.S."/>
            <person name="Kim H.S."/>
            <person name="Do H.E."/>
            <person name="Shin Y.K."/>
            <person name="Lee J.-S."/>
        </authorList>
    </citation>
    <scope>NUCLEOTIDE SEQUENCE</scope>
    <source>
        <strain evidence="6">SB3-54</strain>
    </source>
</reference>
<keyword evidence="7" id="KW-1185">Reference proteome</keyword>
<dbReference type="Gene3D" id="3.40.50.300">
    <property type="entry name" value="P-loop containing nucleotide triphosphate hydrolases"/>
    <property type="match status" value="2"/>
</dbReference>
<dbReference type="InterPro" id="IPR027417">
    <property type="entry name" value="P-loop_NTPase"/>
</dbReference>
<dbReference type="CDD" id="cd03257">
    <property type="entry name" value="ABC_NikE_OppD_transporters"/>
    <property type="match status" value="2"/>
</dbReference>
<dbReference type="InterPro" id="IPR003439">
    <property type="entry name" value="ABC_transporter-like_ATP-bd"/>
</dbReference>
<dbReference type="PROSITE" id="PS00211">
    <property type="entry name" value="ABC_TRANSPORTER_1"/>
    <property type="match status" value="2"/>
</dbReference>
<keyword evidence="4 6" id="KW-0067">ATP-binding</keyword>
<evidence type="ECO:0000256" key="4">
    <source>
        <dbReference type="ARBA" id="ARBA00022840"/>
    </source>
</evidence>
<evidence type="ECO:0000313" key="7">
    <source>
        <dbReference type="Proteomes" id="UP001164693"/>
    </source>
</evidence>
<evidence type="ECO:0000256" key="2">
    <source>
        <dbReference type="ARBA" id="ARBA00022448"/>
    </source>
</evidence>
<dbReference type="InterPro" id="IPR003593">
    <property type="entry name" value="AAA+_ATPase"/>
</dbReference>